<dbReference type="PANTHER" id="PTHR13906">
    <property type="entry name" value="PORCUPINE"/>
    <property type="match status" value="1"/>
</dbReference>
<evidence type="ECO:0000256" key="13">
    <source>
        <dbReference type="ARBA" id="ARBA00023264"/>
    </source>
</evidence>
<feature type="transmembrane region" description="Helical" evidence="20">
    <location>
        <begin position="94"/>
        <end position="113"/>
    </location>
</feature>
<feature type="transmembrane region" description="Helical" evidence="20">
    <location>
        <begin position="29"/>
        <end position="57"/>
    </location>
</feature>
<evidence type="ECO:0000256" key="14">
    <source>
        <dbReference type="ARBA" id="ARBA00023315"/>
    </source>
</evidence>
<keyword evidence="13" id="KW-1208">Phospholipid metabolism</keyword>
<keyword evidence="22" id="KW-1185">Reference proteome</keyword>
<name>A0ABD2Q3D3_9PLAT</name>
<keyword evidence="6" id="KW-0808">Transferase</keyword>
<keyword evidence="12" id="KW-0594">Phospholipid biosynthesis</keyword>
<evidence type="ECO:0000256" key="20">
    <source>
        <dbReference type="SAM" id="Phobius"/>
    </source>
</evidence>
<evidence type="ECO:0000256" key="4">
    <source>
        <dbReference type="ARBA" id="ARBA00010323"/>
    </source>
</evidence>
<dbReference type="GO" id="GO:0005783">
    <property type="term" value="C:endoplasmic reticulum"/>
    <property type="evidence" value="ECO:0007669"/>
    <property type="project" value="UniProtKB-SubCell"/>
</dbReference>
<dbReference type="GO" id="GO:0008654">
    <property type="term" value="P:phospholipid biosynthetic process"/>
    <property type="evidence" value="ECO:0007669"/>
    <property type="project" value="UniProtKB-KW"/>
</dbReference>
<feature type="transmembrane region" description="Helical" evidence="20">
    <location>
        <begin position="6"/>
        <end position="22"/>
    </location>
</feature>
<feature type="transmembrane region" description="Helical" evidence="20">
    <location>
        <begin position="133"/>
        <end position="155"/>
    </location>
</feature>
<dbReference type="InterPro" id="IPR004299">
    <property type="entry name" value="MBOAT_fam"/>
</dbReference>
<dbReference type="AlphaFoldDB" id="A0ABD2Q3D3"/>
<evidence type="ECO:0000256" key="19">
    <source>
        <dbReference type="SAM" id="MobiDB-lite"/>
    </source>
</evidence>
<feature type="transmembrane region" description="Helical" evidence="20">
    <location>
        <begin position="369"/>
        <end position="385"/>
    </location>
</feature>
<evidence type="ECO:0000256" key="10">
    <source>
        <dbReference type="ARBA" id="ARBA00023098"/>
    </source>
</evidence>
<dbReference type="PANTHER" id="PTHR13906:SF14">
    <property type="entry name" value="LYSOPHOSPHOLIPID ACYLTRANSFERASE 5"/>
    <property type="match status" value="1"/>
</dbReference>
<keyword evidence="5" id="KW-0444">Lipid biosynthesis</keyword>
<evidence type="ECO:0000256" key="8">
    <source>
        <dbReference type="ARBA" id="ARBA00022824"/>
    </source>
</evidence>
<evidence type="ECO:0000256" key="2">
    <source>
        <dbReference type="ARBA" id="ARBA00004240"/>
    </source>
</evidence>
<keyword evidence="7 20" id="KW-0812">Transmembrane</keyword>
<comment type="subcellular location">
    <subcellularLocation>
        <location evidence="2">Endoplasmic reticulum</location>
    </subcellularLocation>
    <subcellularLocation>
        <location evidence="1">Membrane</location>
        <topology evidence="1">Multi-pass membrane protein</topology>
    </subcellularLocation>
</comment>
<keyword evidence="14 21" id="KW-0012">Acyltransferase</keyword>
<evidence type="ECO:0000313" key="22">
    <source>
        <dbReference type="Proteomes" id="UP001626550"/>
    </source>
</evidence>
<proteinExistence type="inferred from homology"/>
<evidence type="ECO:0000256" key="17">
    <source>
        <dbReference type="ARBA" id="ARBA00038923"/>
    </source>
</evidence>
<comment type="pathway">
    <text evidence="15">Phospholipid metabolism.</text>
</comment>
<feature type="transmembrane region" description="Helical" evidence="20">
    <location>
        <begin position="63"/>
        <end position="82"/>
    </location>
</feature>
<comment type="caution">
    <text evidence="21">The sequence shown here is derived from an EMBL/GenBank/DDBJ whole genome shotgun (WGS) entry which is preliminary data.</text>
</comment>
<sequence length="564" mass="64643">MISLIAGYPIAFVYSILIYRLPAKLQHCYLLFFGLLLCFWNFGFQVIHMIIAIGYTYAVLGRYPATGFSVIAVVLFNLAYLFYGYATYLDYDGVISWTTPFCILVLRLIGLAWDSYDGKKARPELSEYQKRFALTQLPGLLEVFAFCFTPTAFMIGPQFPMRHFQQFVDQSLRPSILQEHLTERNSILRNKKIQRIVTRLVMATLYLAIFVKLSPIFSLKYVTSKEFLEERSLFYKLTYLGVYSKLCIIRYFVVWLIGEGASVMLGLGCTGKVIVTEVNPETKPKKSLLTDNKNAVFPSDYDVRKLLSDLSSNKIKVTEADHTAAANVSVVRFEMATNTDGFVSGHNINTNKWMLEYVYKRFRFLGNKYLSQVLTLLFLAVWHGFHSGYYVNFFLEFITVVVEKDFISIVKLSKHKQFLYDTWPGAILSTIAGKIHLFYLLGTPLTCFTLLKSAHYLPIIKSTYGIAFIYLLWPLGRPIVKAIFPRKRTIVIKDNQNSSLTKEDKKDAPLEVEEDPLDAATRLRRRSRAAVDEGAMDEEESECKSYDETAKIVQIVSSEETKQE</sequence>
<dbReference type="EC" id="2.3.1.n6" evidence="17"/>
<dbReference type="Pfam" id="PF03062">
    <property type="entry name" value="MBOAT"/>
    <property type="match status" value="1"/>
</dbReference>
<feature type="region of interest" description="Disordered" evidence="19">
    <location>
        <begin position="501"/>
        <end position="543"/>
    </location>
</feature>
<evidence type="ECO:0000256" key="7">
    <source>
        <dbReference type="ARBA" id="ARBA00022692"/>
    </source>
</evidence>
<evidence type="ECO:0000256" key="5">
    <source>
        <dbReference type="ARBA" id="ARBA00022516"/>
    </source>
</evidence>
<comment type="pathway">
    <text evidence="3">Lipid metabolism; phospholipid metabolism.</text>
</comment>
<protein>
    <recommendedName>
        <fullName evidence="18">Lysophospholipid acyltransferase 5</fullName>
        <ecNumber evidence="16">2.3.1.23</ecNumber>
        <ecNumber evidence="17">2.3.1.n6</ecNumber>
    </recommendedName>
</protein>
<organism evidence="21 22">
    <name type="scientific">Cichlidogyrus casuarinus</name>
    <dbReference type="NCBI Taxonomy" id="1844966"/>
    <lineage>
        <taxon>Eukaryota</taxon>
        <taxon>Metazoa</taxon>
        <taxon>Spiralia</taxon>
        <taxon>Lophotrochozoa</taxon>
        <taxon>Platyhelminthes</taxon>
        <taxon>Monogenea</taxon>
        <taxon>Monopisthocotylea</taxon>
        <taxon>Dactylogyridea</taxon>
        <taxon>Ancyrocephalidae</taxon>
        <taxon>Cichlidogyrus</taxon>
    </lineage>
</organism>
<feature type="transmembrane region" description="Helical" evidence="20">
    <location>
        <begin position="196"/>
        <end position="217"/>
    </location>
</feature>
<comment type="similarity">
    <text evidence="4">Belongs to the membrane-bound acyltransferase family.</text>
</comment>
<keyword evidence="8" id="KW-0256">Endoplasmic reticulum</keyword>
<evidence type="ECO:0000313" key="21">
    <source>
        <dbReference type="EMBL" id="KAL3313893.1"/>
    </source>
</evidence>
<keyword evidence="10" id="KW-0443">Lipid metabolism</keyword>
<evidence type="ECO:0000256" key="9">
    <source>
        <dbReference type="ARBA" id="ARBA00022989"/>
    </source>
</evidence>
<feature type="transmembrane region" description="Helical" evidence="20">
    <location>
        <begin position="422"/>
        <end position="442"/>
    </location>
</feature>
<gene>
    <name evidence="21" type="primary">LPCAT3</name>
    <name evidence="21" type="ORF">Ciccas_007501</name>
</gene>
<evidence type="ECO:0000256" key="18">
    <source>
        <dbReference type="ARBA" id="ARBA00039721"/>
    </source>
</evidence>
<dbReference type="GO" id="GO:0016020">
    <property type="term" value="C:membrane"/>
    <property type="evidence" value="ECO:0007669"/>
    <property type="project" value="UniProtKB-SubCell"/>
</dbReference>
<evidence type="ECO:0000256" key="16">
    <source>
        <dbReference type="ARBA" id="ARBA00026120"/>
    </source>
</evidence>
<dbReference type="InterPro" id="IPR049941">
    <property type="entry name" value="LPLAT_7/PORCN-like"/>
</dbReference>
<evidence type="ECO:0000256" key="11">
    <source>
        <dbReference type="ARBA" id="ARBA00023136"/>
    </source>
</evidence>
<dbReference type="EC" id="2.3.1.23" evidence="16"/>
<accession>A0ABD2Q3D3</accession>
<evidence type="ECO:0000256" key="3">
    <source>
        <dbReference type="ARBA" id="ARBA00005074"/>
    </source>
</evidence>
<reference evidence="21 22" key="1">
    <citation type="submission" date="2024-11" db="EMBL/GenBank/DDBJ databases">
        <title>Adaptive evolution of stress response genes in parasites aligns with host niche diversity.</title>
        <authorList>
            <person name="Hahn C."/>
            <person name="Resl P."/>
        </authorList>
    </citation>
    <scope>NUCLEOTIDE SEQUENCE [LARGE SCALE GENOMIC DNA]</scope>
    <source>
        <strain evidence="21">EGGRZ-B1_66</strain>
        <tissue evidence="21">Body</tissue>
    </source>
</reference>
<dbReference type="Proteomes" id="UP001626550">
    <property type="component" value="Unassembled WGS sequence"/>
</dbReference>
<dbReference type="EMBL" id="JBJKFK010001161">
    <property type="protein sequence ID" value="KAL3313893.1"/>
    <property type="molecule type" value="Genomic_DNA"/>
</dbReference>
<feature type="transmembrane region" description="Helical" evidence="20">
    <location>
        <begin position="454"/>
        <end position="473"/>
    </location>
</feature>
<keyword evidence="9 20" id="KW-1133">Transmembrane helix</keyword>
<evidence type="ECO:0000256" key="6">
    <source>
        <dbReference type="ARBA" id="ARBA00022679"/>
    </source>
</evidence>
<evidence type="ECO:0000256" key="1">
    <source>
        <dbReference type="ARBA" id="ARBA00004141"/>
    </source>
</evidence>
<dbReference type="GO" id="GO:0047184">
    <property type="term" value="F:1-acylglycerophosphocholine O-acyltransferase activity"/>
    <property type="evidence" value="ECO:0007669"/>
    <property type="project" value="UniProtKB-EC"/>
</dbReference>
<keyword evidence="11 20" id="KW-0472">Membrane</keyword>
<evidence type="ECO:0000256" key="15">
    <source>
        <dbReference type="ARBA" id="ARBA00025707"/>
    </source>
</evidence>
<evidence type="ECO:0000256" key="12">
    <source>
        <dbReference type="ARBA" id="ARBA00023209"/>
    </source>
</evidence>